<feature type="signal peptide" evidence="1">
    <location>
        <begin position="1"/>
        <end position="20"/>
    </location>
</feature>
<organism evidence="3 4">
    <name type="scientific">Rhypophila decipiens</name>
    <dbReference type="NCBI Taxonomy" id="261697"/>
    <lineage>
        <taxon>Eukaryota</taxon>
        <taxon>Fungi</taxon>
        <taxon>Dikarya</taxon>
        <taxon>Ascomycota</taxon>
        <taxon>Pezizomycotina</taxon>
        <taxon>Sordariomycetes</taxon>
        <taxon>Sordariomycetidae</taxon>
        <taxon>Sordariales</taxon>
        <taxon>Naviculisporaceae</taxon>
        <taxon>Rhypophila</taxon>
    </lineage>
</organism>
<name>A0AAN6Y5V9_9PEZI</name>
<dbReference type="EMBL" id="MU858113">
    <property type="protein sequence ID" value="KAK4213199.1"/>
    <property type="molecule type" value="Genomic_DNA"/>
</dbReference>
<feature type="domain" description="Ecp2 effector protein-like" evidence="2">
    <location>
        <begin position="50"/>
        <end position="152"/>
    </location>
</feature>
<gene>
    <name evidence="3" type="ORF">QBC37DRAFT_176556</name>
</gene>
<dbReference type="Proteomes" id="UP001301769">
    <property type="component" value="Unassembled WGS sequence"/>
</dbReference>
<keyword evidence="1" id="KW-0732">Signal</keyword>
<evidence type="ECO:0000313" key="4">
    <source>
        <dbReference type="Proteomes" id="UP001301769"/>
    </source>
</evidence>
<accession>A0AAN6Y5V9</accession>
<evidence type="ECO:0000256" key="1">
    <source>
        <dbReference type="SAM" id="SignalP"/>
    </source>
</evidence>
<evidence type="ECO:0000313" key="3">
    <source>
        <dbReference type="EMBL" id="KAK4213199.1"/>
    </source>
</evidence>
<comment type="caution">
    <text evidence="3">The sequence shown here is derived from an EMBL/GenBank/DDBJ whole genome shotgun (WGS) entry which is preliminary data.</text>
</comment>
<protein>
    <submittedName>
        <fullName evidence="3">Necrosis-inducing factor-domain-containing protein</fullName>
    </submittedName>
</protein>
<reference evidence="3" key="2">
    <citation type="submission" date="2023-05" db="EMBL/GenBank/DDBJ databases">
        <authorList>
            <consortium name="Lawrence Berkeley National Laboratory"/>
            <person name="Steindorff A."/>
            <person name="Hensen N."/>
            <person name="Bonometti L."/>
            <person name="Westerberg I."/>
            <person name="Brannstrom I.O."/>
            <person name="Guillou S."/>
            <person name="Cros-Aarteil S."/>
            <person name="Calhoun S."/>
            <person name="Haridas S."/>
            <person name="Kuo A."/>
            <person name="Mondo S."/>
            <person name="Pangilinan J."/>
            <person name="Riley R."/>
            <person name="Labutti K."/>
            <person name="Andreopoulos B."/>
            <person name="Lipzen A."/>
            <person name="Chen C."/>
            <person name="Yanf M."/>
            <person name="Daum C."/>
            <person name="Ng V."/>
            <person name="Clum A."/>
            <person name="Ohm R."/>
            <person name="Martin F."/>
            <person name="Silar P."/>
            <person name="Natvig D."/>
            <person name="Lalanne C."/>
            <person name="Gautier V."/>
            <person name="Ament-Velasquez S.L."/>
            <person name="Kruys A."/>
            <person name="Hutchinson M.I."/>
            <person name="Powell A.J."/>
            <person name="Barry K."/>
            <person name="Miller A.N."/>
            <person name="Grigoriev I.V."/>
            <person name="Debuchy R."/>
            <person name="Gladieux P."/>
            <person name="Thoren M.H."/>
            <person name="Johannesson H."/>
        </authorList>
    </citation>
    <scope>NUCLEOTIDE SEQUENCE</scope>
    <source>
        <strain evidence="3">PSN293</strain>
    </source>
</reference>
<keyword evidence="4" id="KW-1185">Reference proteome</keyword>
<dbReference type="AlphaFoldDB" id="A0AAN6Y5V9"/>
<feature type="chain" id="PRO_5042962736" evidence="1">
    <location>
        <begin position="21"/>
        <end position="174"/>
    </location>
</feature>
<evidence type="ECO:0000259" key="2">
    <source>
        <dbReference type="Pfam" id="PF14856"/>
    </source>
</evidence>
<proteinExistence type="predicted"/>
<sequence>MGFRTILTAAVLLLGSLIQAIPFDPNISRERPIEPAHNITLIKRKTVVMCGAYEYDSNFWDETSPASPLITDCQKLAEDIEGDGEWSVGQSGHMELKRHGTCAFGVSNTGSIFGFFEPYVAIGNGDIISVINKAIELYGADGVIGSWGIMFCQRKSLGLDGSWLGSPRWVIYHT</sequence>
<reference evidence="3" key="1">
    <citation type="journal article" date="2023" name="Mol. Phylogenet. Evol.">
        <title>Genome-scale phylogeny and comparative genomics of the fungal order Sordariales.</title>
        <authorList>
            <person name="Hensen N."/>
            <person name="Bonometti L."/>
            <person name="Westerberg I."/>
            <person name="Brannstrom I.O."/>
            <person name="Guillou S."/>
            <person name="Cros-Aarteil S."/>
            <person name="Calhoun S."/>
            <person name="Haridas S."/>
            <person name="Kuo A."/>
            <person name="Mondo S."/>
            <person name="Pangilinan J."/>
            <person name="Riley R."/>
            <person name="LaButti K."/>
            <person name="Andreopoulos B."/>
            <person name="Lipzen A."/>
            <person name="Chen C."/>
            <person name="Yan M."/>
            <person name="Daum C."/>
            <person name="Ng V."/>
            <person name="Clum A."/>
            <person name="Steindorff A."/>
            <person name="Ohm R.A."/>
            <person name="Martin F."/>
            <person name="Silar P."/>
            <person name="Natvig D.O."/>
            <person name="Lalanne C."/>
            <person name="Gautier V."/>
            <person name="Ament-Velasquez S.L."/>
            <person name="Kruys A."/>
            <person name="Hutchinson M.I."/>
            <person name="Powell A.J."/>
            <person name="Barry K."/>
            <person name="Miller A.N."/>
            <person name="Grigoriev I.V."/>
            <person name="Debuchy R."/>
            <person name="Gladieux P."/>
            <person name="Hiltunen Thoren M."/>
            <person name="Johannesson H."/>
        </authorList>
    </citation>
    <scope>NUCLEOTIDE SEQUENCE</scope>
    <source>
        <strain evidence="3">PSN293</strain>
    </source>
</reference>
<dbReference type="Pfam" id="PF14856">
    <property type="entry name" value="Hce2"/>
    <property type="match status" value="1"/>
</dbReference>
<dbReference type="InterPro" id="IPR029226">
    <property type="entry name" value="Ecp2-like"/>
</dbReference>